<dbReference type="EMBL" id="CP083239">
    <property type="protein sequence ID" value="UOK70264.1"/>
    <property type="molecule type" value="Genomic_DNA"/>
</dbReference>
<evidence type="ECO:0000256" key="2">
    <source>
        <dbReference type="ARBA" id="ARBA00022670"/>
    </source>
</evidence>
<evidence type="ECO:0000259" key="4">
    <source>
        <dbReference type="Pfam" id="PF04586"/>
    </source>
</evidence>
<dbReference type="InterPro" id="IPR054613">
    <property type="entry name" value="Peptidase_S78_dom"/>
</dbReference>
<dbReference type="InterPro" id="IPR006433">
    <property type="entry name" value="Prohead_protease"/>
</dbReference>
<dbReference type="Pfam" id="PF04586">
    <property type="entry name" value="Peptidase_S78"/>
    <property type="match status" value="1"/>
</dbReference>
<reference evidence="5" key="1">
    <citation type="submission" date="2021-09" db="EMBL/GenBank/DDBJ databases">
        <title>Network and meta-omics reveal the key degrader and cooperation patterns in an efficient 1,4-dioxane-degrading microbial community.</title>
        <authorList>
            <person name="Dai C."/>
        </authorList>
    </citation>
    <scope>NUCLEOTIDE SEQUENCE</scope>
    <source>
        <strain evidence="5">ZM13</strain>
    </source>
</reference>
<keyword evidence="3" id="KW-0378">Hydrolase</keyword>
<evidence type="ECO:0000313" key="6">
    <source>
        <dbReference type="Proteomes" id="UP000831684"/>
    </source>
</evidence>
<proteinExistence type="predicted"/>
<gene>
    <name evidence="5" type="ORF">K9D25_16230</name>
</gene>
<name>A0A9E7A3Y8_9HYPH</name>
<accession>A0A9E7A3Y8</accession>
<feature type="domain" description="Prohead serine protease" evidence="4">
    <location>
        <begin position="12"/>
        <end position="145"/>
    </location>
</feature>
<keyword evidence="1" id="KW-1188">Viral release from host cell</keyword>
<protein>
    <submittedName>
        <fullName evidence="5">HK97 family phage prohead protease</fullName>
    </submittedName>
</protein>
<keyword evidence="2 5" id="KW-0645">Protease</keyword>
<sequence length="169" mass="17567">MQRLELKTAIAADDAGTITGTAWPFGTPDRVGDVIVKGAFAGSPAALPMLAFHDPNDPVGVWDEVRETDKGLEVKGRLLIGEVARAREIHALVKSGAVGGLSIGFVTRKSAPRKGGRTISALDILECSLVTIPSHPGARVTSAKSAADALRLAEIINTASAALRAKEAH</sequence>
<dbReference type="GO" id="GO:0006508">
    <property type="term" value="P:proteolysis"/>
    <property type="evidence" value="ECO:0007669"/>
    <property type="project" value="UniProtKB-KW"/>
</dbReference>
<evidence type="ECO:0000256" key="1">
    <source>
        <dbReference type="ARBA" id="ARBA00022612"/>
    </source>
</evidence>
<dbReference type="RefSeq" id="WP_244376668.1">
    <property type="nucleotide sequence ID" value="NZ_CP083239.1"/>
</dbReference>
<organism evidence="5 6">
    <name type="scientific">Ancylobacter polymorphus</name>
    <dbReference type="NCBI Taxonomy" id="223390"/>
    <lineage>
        <taxon>Bacteria</taxon>
        <taxon>Pseudomonadati</taxon>
        <taxon>Pseudomonadota</taxon>
        <taxon>Alphaproteobacteria</taxon>
        <taxon>Hyphomicrobiales</taxon>
        <taxon>Xanthobacteraceae</taxon>
        <taxon>Ancylobacter</taxon>
    </lineage>
</organism>
<dbReference type="KEGG" id="apol:K9D25_16230"/>
<dbReference type="Proteomes" id="UP000831684">
    <property type="component" value="Chromosome"/>
</dbReference>
<evidence type="ECO:0000256" key="3">
    <source>
        <dbReference type="ARBA" id="ARBA00022801"/>
    </source>
</evidence>
<dbReference type="AlphaFoldDB" id="A0A9E7A3Y8"/>
<dbReference type="NCBIfam" id="TIGR01543">
    <property type="entry name" value="proheadase_HK97"/>
    <property type="match status" value="1"/>
</dbReference>
<evidence type="ECO:0000313" key="5">
    <source>
        <dbReference type="EMBL" id="UOK70264.1"/>
    </source>
</evidence>
<dbReference type="GO" id="GO:0008233">
    <property type="term" value="F:peptidase activity"/>
    <property type="evidence" value="ECO:0007669"/>
    <property type="project" value="UniProtKB-KW"/>
</dbReference>